<keyword evidence="4" id="KW-1185">Reference proteome</keyword>
<organism evidence="3 4">
    <name type="scientific">Paenimyroides tangerinum</name>
    <dbReference type="NCBI Taxonomy" id="2488728"/>
    <lineage>
        <taxon>Bacteria</taxon>
        <taxon>Pseudomonadati</taxon>
        <taxon>Bacteroidota</taxon>
        <taxon>Flavobacteriia</taxon>
        <taxon>Flavobacteriales</taxon>
        <taxon>Flavobacteriaceae</taxon>
        <taxon>Paenimyroides</taxon>
    </lineage>
</organism>
<dbReference type="Pfam" id="PF14297">
    <property type="entry name" value="Lin1244_N"/>
    <property type="match status" value="1"/>
</dbReference>
<accession>A0A3P3WG91</accession>
<dbReference type="Proteomes" id="UP000275719">
    <property type="component" value="Unassembled WGS sequence"/>
</dbReference>
<evidence type="ECO:0000259" key="2">
    <source>
        <dbReference type="Pfam" id="PF14297"/>
    </source>
</evidence>
<name>A0A3P3WG91_9FLAO</name>
<evidence type="ECO:0000313" key="3">
    <source>
        <dbReference type="EMBL" id="RRJ91553.1"/>
    </source>
</evidence>
<gene>
    <name evidence="3" type="ORF">EG240_05980</name>
</gene>
<evidence type="ECO:0000313" key="4">
    <source>
        <dbReference type="Proteomes" id="UP000275719"/>
    </source>
</evidence>
<dbReference type="RefSeq" id="WP_125018479.1">
    <property type="nucleotide sequence ID" value="NZ_RQVQ01000010.1"/>
</dbReference>
<sequence length="388" mass="45110">MSKNKFYFSHDGGARNDDKIIAVRMRHKAEGYAVYFMILEKLLESTNYMSVKDYNVLAFDFRVSADVVKSVIEEFGLFEFTEDGKFFFSKGFSERMEPLENMKTSKSISGIKGNLVRHGHLSKDEIEKMTNEEILEFENSRKNSQNSRNAKQNSRKTVAERQVCDANFSHNRIDNNIYNKSTNVDYINNSENQNFNFSKIREVWENFSGKRNSFEKDLKKFLEKAEGLEIDFEKLNFESKNAEDIYFQSWLNQQFPKSSKKVAQKKVSFSKEDFKNKLLELGAELNHVEDWIKVRVSKKATFTETALNAFLNECNKNNFPIAEAVKLCAERSWQGFKYQWILNENQRNGTAITNTNFASSESKQPYFFDRERAMQALTSQTAGGLSEN</sequence>
<dbReference type="EMBL" id="RQVQ01000010">
    <property type="protein sequence ID" value="RRJ91553.1"/>
    <property type="molecule type" value="Genomic_DNA"/>
</dbReference>
<comment type="caution">
    <text evidence="3">The sequence shown here is derived from an EMBL/GenBank/DDBJ whole genome shotgun (WGS) entry which is preliminary data.</text>
</comment>
<feature type="compositionally biased region" description="Polar residues" evidence="1">
    <location>
        <begin position="142"/>
        <end position="156"/>
    </location>
</feature>
<dbReference type="InterPro" id="IPR025400">
    <property type="entry name" value="Lin1244/Lin1753-like_N"/>
</dbReference>
<reference evidence="3 4" key="1">
    <citation type="submission" date="2018-11" db="EMBL/GenBank/DDBJ databases">
        <title>Flavobacterium sp. nov., YIM 102701-2 draft genome.</title>
        <authorList>
            <person name="Li G."/>
            <person name="Jiang Y."/>
        </authorList>
    </citation>
    <scope>NUCLEOTIDE SEQUENCE [LARGE SCALE GENOMIC DNA]</scope>
    <source>
        <strain evidence="3 4">YIM 102701-2</strain>
    </source>
</reference>
<evidence type="ECO:0000256" key="1">
    <source>
        <dbReference type="SAM" id="MobiDB-lite"/>
    </source>
</evidence>
<dbReference type="AlphaFoldDB" id="A0A3P3WG91"/>
<protein>
    <submittedName>
        <fullName evidence="3">DUF4373 domain-containing protein</fullName>
    </submittedName>
</protein>
<feature type="region of interest" description="Disordered" evidence="1">
    <location>
        <begin position="138"/>
        <end position="157"/>
    </location>
</feature>
<dbReference type="OrthoDB" id="1340773at2"/>
<feature type="domain" description="Lin1244/Lin1753-like N-terminal" evidence="2">
    <location>
        <begin position="7"/>
        <end position="91"/>
    </location>
</feature>
<proteinExistence type="predicted"/>